<reference evidence="1 2" key="1">
    <citation type="journal article" date="2022" name="Hortic Res">
        <title>A haplotype resolved chromosomal level avocado genome allows analysis of novel avocado genes.</title>
        <authorList>
            <person name="Nath O."/>
            <person name="Fletcher S.J."/>
            <person name="Hayward A."/>
            <person name="Shaw L.M."/>
            <person name="Masouleh A.K."/>
            <person name="Furtado A."/>
            <person name="Henry R.J."/>
            <person name="Mitter N."/>
        </authorList>
    </citation>
    <scope>NUCLEOTIDE SEQUENCE [LARGE SCALE GENOMIC DNA]</scope>
    <source>
        <strain evidence="2">cv. Hass</strain>
    </source>
</reference>
<proteinExistence type="predicted"/>
<dbReference type="EMBL" id="CM056820">
    <property type="protein sequence ID" value="KAJ8615411.1"/>
    <property type="molecule type" value="Genomic_DNA"/>
</dbReference>
<dbReference type="Proteomes" id="UP001234297">
    <property type="component" value="Chromosome 12"/>
</dbReference>
<keyword evidence="2" id="KW-1185">Reference proteome</keyword>
<gene>
    <name evidence="1" type="ORF">MRB53_034783</name>
</gene>
<sequence length="128" mass="14134">MSALALSIGVNAPDENPIHIEPFSHQNLNSMNLVPHEYELAGVVPPEPQGFPADPGNDDSQLPPHPAPRSLEERFTAMEHEIASIKKKQSVWMKKIFQYMSRISKSCRRDDVQAPPSPSPPPDSADEA</sequence>
<accession>A0ACC2K2V4</accession>
<organism evidence="1 2">
    <name type="scientific">Persea americana</name>
    <name type="common">Avocado</name>
    <dbReference type="NCBI Taxonomy" id="3435"/>
    <lineage>
        <taxon>Eukaryota</taxon>
        <taxon>Viridiplantae</taxon>
        <taxon>Streptophyta</taxon>
        <taxon>Embryophyta</taxon>
        <taxon>Tracheophyta</taxon>
        <taxon>Spermatophyta</taxon>
        <taxon>Magnoliopsida</taxon>
        <taxon>Magnoliidae</taxon>
        <taxon>Laurales</taxon>
        <taxon>Lauraceae</taxon>
        <taxon>Persea</taxon>
    </lineage>
</organism>
<evidence type="ECO:0000313" key="2">
    <source>
        <dbReference type="Proteomes" id="UP001234297"/>
    </source>
</evidence>
<protein>
    <submittedName>
        <fullName evidence="1">Uncharacterized protein</fullName>
    </submittedName>
</protein>
<comment type="caution">
    <text evidence="1">The sequence shown here is derived from an EMBL/GenBank/DDBJ whole genome shotgun (WGS) entry which is preliminary data.</text>
</comment>
<evidence type="ECO:0000313" key="1">
    <source>
        <dbReference type="EMBL" id="KAJ8615411.1"/>
    </source>
</evidence>
<name>A0ACC2K2V4_PERAE</name>